<dbReference type="RefSeq" id="WP_219498857.1">
    <property type="nucleotide sequence ID" value="NZ_JAHXDN010000001.1"/>
</dbReference>
<dbReference type="GO" id="GO:0051287">
    <property type="term" value="F:NAD binding"/>
    <property type="evidence" value="ECO:0007669"/>
    <property type="project" value="InterPro"/>
</dbReference>
<dbReference type="NCBIfam" id="NF043037">
    <property type="entry name" value="ThreonDh"/>
    <property type="match status" value="1"/>
</dbReference>
<dbReference type="InterPro" id="IPR015815">
    <property type="entry name" value="HIBADH-related"/>
</dbReference>
<dbReference type="InterPro" id="IPR006115">
    <property type="entry name" value="6PGDH_NADP-bd"/>
</dbReference>
<keyword evidence="1" id="KW-0521">NADP</keyword>
<dbReference type="PANTHER" id="PTHR43060:SF17">
    <property type="entry name" value="L-THREONATE DEHYDROGENASE"/>
    <property type="match status" value="1"/>
</dbReference>
<dbReference type="Pfam" id="PF03446">
    <property type="entry name" value="NAD_binding_2"/>
    <property type="match status" value="1"/>
</dbReference>
<evidence type="ECO:0000313" key="7">
    <source>
        <dbReference type="Proteomes" id="UP001138661"/>
    </source>
</evidence>
<dbReference type="GO" id="GO:0016054">
    <property type="term" value="P:organic acid catabolic process"/>
    <property type="evidence" value="ECO:0007669"/>
    <property type="project" value="UniProtKB-ARBA"/>
</dbReference>
<evidence type="ECO:0000256" key="2">
    <source>
        <dbReference type="ARBA" id="ARBA00023002"/>
    </source>
</evidence>
<dbReference type="Proteomes" id="UP001138661">
    <property type="component" value="Unassembled WGS sequence"/>
</dbReference>
<dbReference type="PIRSF" id="PIRSF000103">
    <property type="entry name" value="HIBADH"/>
    <property type="match status" value="1"/>
</dbReference>
<keyword evidence="3" id="KW-0520">NAD</keyword>
<dbReference type="InterPro" id="IPR002204">
    <property type="entry name" value="3-OH-isobutyrate_DH-rel_CS"/>
</dbReference>
<feature type="domain" description="3-hydroxyisobutyrate dehydrogenase-like NAD-binding" evidence="5">
    <location>
        <begin position="166"/>
        <end position="286"/>
    </location>
</feature>
<dbReference type="InterPro" id="IPR050006">
    <property type="entry name" value="LtnD"/>
</dbReference>
<dbReference type="GO" id="GO:0050661">
    <property type="term" value="F:NADP binding"/>
    <property type="evidence" value="ECO:0007669"/>
    <property type="project" value="InterPro"/>
</dbReference>
<organism evidence="6 7">
    <name type="scientific">Roseobacter insulae</name>
    <dbReference type="NCBI Taxonomy" id="2859783"/>
    <lineage>
        <taxon>Bacteria</taxon>
        <taxon>Pseudomonadati</taxon>
        <taxon>Pseudomonadota</taxon>
        <taxon>Alphaproteobacteria</taxon>
        <taxon>Rhodobacterales</taxon>
        <taxon>Roseobacteraceae</taxon>
        <taxon>Roseobacter</taxon>
    </lineage>
</organism>
<proteinExistence type="predicted"/>
<name>A0A9X1FS56_9RHOB</name>
<sequence>MPVQTAVIGLGSMGFGMAKSLLRAGHVTYGYDLNPQQVAAFRKDGGAEGTLEQVAGDLDALVVVVLNAAQTQDVLFGEDGIATALKSGAVVIACATVAPDFAREMETKCASLGLHYLDAPISGGAKKAAEGALSVMAAGTPAAFKAADPILEATAASIFKLGDAAGPGSAMKAVNQLLAGVHIAAMAEAITFGMTQGVAPQTFVDVISKCAGTSWMLENRAPHIVNGDYTPHSSVNIWPKDLGIVLDVAKSAGFGAPLTAAAMQQFLAAAGSGLGKEDDAAVAKVYARNAGLTLPGDV</sequence>
<feature type="domain" description="6-phosphogluconate dehydrogenase NADP-binding" evidence="4">
    <location>
        <begin position="6"/>
        <end position="162"/>
    </location>
</feature>
<dbReference type="GO" id="GO:0016616">
    <property type="term" value="F:oxidoreductase activity, acting on the CH-OH group of donors, NAD or NADP as acceptor"/>
    <property type="evidence" value="ECO:0007669"/>
    <property type="project" value="InterPro"/>
</dbReference>
<evidence type="ECO:0000259" key="5">
    <source>
        <dbReference type="Pfam" id="PF14833"/>
    </source>
</evidence>
<dbReference type="PROSITE" id="PS00895">
    <property type="entry name" value="3_HYDROXYISOBUT_DH"/>
    <property type="match status" value="1"/>
</dbReference>
<comment type="caution">
    <text evidence="6">The sequence shown here is derived from an EMBL/GenBank/DDBJ whole genome shotgun (WGS) entry which is preliminary data.</text>
</comment>
<protein>
    <submittedName>
        <fullName evidence="6">NAD-binding protein</fullName>
    </submittedName>
</protein>
<evidence type="ECO:0000256" key="1">
    <source>
        <dbReference type="ARBA" id="ARBA00022857"/>
    </source>
</evidence>
<reference evidence="6" key="1">
    <citation type="submission" date="2021-07" db="EMBL/GenBank/DDBJ databases">
        <title>Roseobacter insulae sp. nov., isolated from a tidal flat.</title>
        <authorList>
            <person name="Park S."/>
            <person name="Yoon J.-H."/>
        </authorList>
    </citation>
    <scope>NUCLEOTIDE SEQUENCE</scope>
    <source>
        <strain evidence="6">YSTF-M11</strain>
    </source>
</reference>
<keyword evidence="7" id="KW-1185">Reference proteome</keyword>
<dbReference type="EMBL" id="JAHXDN010000001">
    <property type="protein sequence ID" value="MBW4706794.1"/>
    <property type="molecule type" value="Genomic_DNA"/>
</dbReference>
<evidence type="ECO:0000256" key="3">
    <source>
        <dbReference type="ARBA" id="ARBA00023027"/>
    </source>
</evidence>
<dbReference type="InterPro" id="IPR029154">
    <property type="entry name" value="HIBADH-like_NADP-bd"/>
</dbReference>
<evidence type="ECO:0000313" key="6">
    <source>
        <dbReference type="EMBL" id="MBW4706794.1"/>
    </source>
</evidence>
<dbReference type="Pfam" id="PF14833">
    <property type="entry name" value="NAD_binding_11"/>
    <property type="match status" value="1"/>
</dbReference>
<dbReference type="PANTHER" id="PTHR43060">
    <property type="entry name" value="3-HYDROXYISOBUTYRATE DEHYDROGENASE-LIKE 1, MITOCHONDRIAL-RELATED"/>
    <property type="match status" value="1"/>
</dbReference>
<dbReference type="AlphaFoldDB" id="A0A9X1FS56"/>
<accession>A0A9X1FS56</accession>
<evidence type="ECO:0000259" key="4">
    <source>
        <dbReference type="Pfam" id="PF03446"/>
    </source>
</evidence>
<gene>
    <name evidence="6" type="ORF">KX928_03230</name>
</gene>
<keyword evidence="2" id="KW-0560">Oxidoreductase</keyword>